<dbReference type="AlphaFoldDB" id="A0ABD3NMD3"/>
<dbReference type="Proteomes" id="UP001530315">
    <property type="component" value="Unassembled WGS sequence"/>
</dbReference>
<name>A0ABD3NMD3_9STRA</name>
<feature type="region of interest" description="Disordered" evidence="2">
    <location>
        <begin position="521"/>
        <end position="540"/>
    </location>
</feature>
<keyword evidence="4" id="KW-1185">Reference proteome</keyword>
<feature type="compositionally biased region" description="Polar residues" evidence="2">
    <location>
        <begin position="479"/>
        <end position="488"/>
    </location>
</feature>
<feature type="region of interest" description="Disordered" evidence="2">
    <location>
        <begin position="104"/>
        <end position="196"/>
    </location>
</feature>
<feature type="compositionally biased region" description="Basic and acidic residues" evidence="2">
    <location>
        <begin position="136"/>
        <end position="153"/>
    </location>
</feature>
<feature type="compositionally biased region" description="Gly residues" evidence="2">
    <location>
        <begin position="282"/>
        <end position="292"/>
    </location>
</feature>
<comment type="caution">
    <text evidence="3">The sequence shown here is derived from an EMBL/GenBank/DDBJ whole genome shotgun (WGS) entry which is preliminary data.</text>
</comment>
<feature type="compositionally biased region" description="Basic and acidic residues" evidence="2">
    <location>
        <begin position="449"/>
        <end position="469"/>
    </location>
</feature>
<protein>
    <submittedName>
        <fullName evidence="3">Uncharacterized protein</fullName>
    </submittedName>
</protein>
<accession>A0ABD3NMD3</accession>
<feature type="region of interest" description="Disordered" evidence="2">
    <location>
        <begin position="282"/>
        <end position="367"/>
    </location>
</feature>
<feature type="compositionally biased region" description="Basic and acidic residues" evidence="2">
    <location>
        <begin position="330"/>
        <end position="343"/>
    </location>
</feature>
<gene>
    <name evidence="3" type="ORF">ACHAW5_000142</name>
</gene>
<feature type="compositionally biased region" description="Acidic residues" evidence="2">
    <location>
        <begin position="346"/>
        <end position="355"/>
    </location>
</feature>
<feature type="region of interest" description="Disordered" evidence="2">
    <location>
        <begin position="406"/>
        <end position="488"/>
    </location>
</feature>
<feature type="compositionally biased region" description="Basic and acidic residues" evidence="2">
    <location>
        <begin position="1"/>
        <end position="14"/>
    </location>
</feature>
<organism evidence="3 4">
    <name type="scientific">Stephanodiscus triporus</name>
    <dbReference type="NCBI Taxonomy" id="2934178"/>
    <lineage>
        <taxon>Eukaryota</taxon>
        <taxon>Sar</taxon>
        <taxon>Stramenopiles</taxon>
        <taxon>Ochrophyta</taxon>
        <taxon>Bacillariophyta</taxon>
        <taxon>Coscinodiscophyceae</taxon>
        <taxon>Thalassiosirophycidae</taxon>
        <taxon>Stephanodiscales</taxon>
        <taxon>Stephanodiscaceae</taxon>
        <taxon>Stephanodiscus</taxon>
    </lineage>
</organism>
<evidence type="ECO:0000256" key="2">
    <source>
        <dbReference type="SAM" id="MobiDB-lite"/>
    </source>
</evidence>
<feature type="compositionally biased region" description="Basic residues" evidence="2">
    <location>
        <begin position="15"/>
        <end position="25"/>
    </location>
</feature>
<evidence type="ECO:0000313" key="4">
    <source>
        <dbReference type="Proteomes" id="UP001530315"/>
    </source>
</evidence>
<feature type="compositionally biased region" description="Basic and acidic residues" evidence="2">
    <location>
        <begin position="113"/>
        <end position="124"/>
    </location>
</feature>
<keyword evidence="1" id="KW-0175">Coiled coil</keyword>
<dbReference type="EMBL" id="JALLAZ020001309">
    <property type="protein sequence ID" value="KAL3777155.1"/>
    <property type="molecule type" value="Genomic_DNA"/>
</dbReference>
<proteinExistence type="predicted"/>
<feature type="coiled-coil region" evidence="1">
    <location>
        <begin position="828"/>
        <end position="855"/>
    </location>
</feature>
<sequence>MVLRADRRVVDRGTARRRRRRRHRAPPMLLRRPYDIEVGPREVVVRMGRRRCFYFISFGTNRTCRRSTVSRRTIYCQDPDPSHHRPLSLYFFFLSLLPPSHNRHRARSLSTKKKWDTADPDKPSADSMTPRRILHHSPDDHHHHDDGDDDSRRPSARLSTPTDEDGNHAALAGAPSTNPTRTTTTMTTRRHNHQASAVKFGNNTAAEFDSMLPITEMTPIPDSVVLRIFPLEKTRGPGEAEADEGESRETARNVATLAEWDDDFDGFVDDVVCDADDDLFGGGGGCTNGGPSGALTPGGRTMKRGRKRTPYKEASTGRGRRRHVGSASSRRRESSLFSRERGSLIDPDDDDDGADCDGGANDGLLPFSVTIDPGEYASPSSSSLAGSVSTLGTALADDAVCVGGGSALDGPDGDATTTAPTRDGSIRNSLDSAYVSPGSLRSSSLSSTGRDEGRRGDSDGGGGAERESGNGDAAAGKETPNSARTSSSTILRAVHTSGALLVGGTHGGKASSFTNAEDANVVGDSNGRLRPNQLKYSPSSSSGSCTTLFGGMLTSPSDSDISLSSDIMSLFTHQSLDNTGPTNPKHNKDLFLLGKQLSILSKHPTSPFHISICDLMLWSCSDTHRDKELLAFTSEVLSNGLSLPTTLSLIVDEMTNFDGGCDVNDSRRSMKDHSKMLVSGTLRWLQSALFSMETLFFKSSYLVQKTFESILMEEIQKSSSSCSSSDHPSVTQHGWRCNATSNMIDADLQTISSSIQKHYNMSCLDWSRMEVDVVNRALVRLQRWAESMERQTRDSDKFITTTCHKKLMESSALIVHELAESTGSRPHKRRAQSTIEELSSKIASLEDQLAVEVDHLERLMCAKKILDAHLHVERFSPISALNEEIRTSISPSPIAVGNGLSQFSFSLLNGSAEIVIEISLDDDEGEVTSVCSSGIKIPTKTKVLDLGCFIKDGGSSIKLLQAIILGNVEMSDDEYLGPYSLRESLSSLIYEASSSREEIIHQSSLIFSRIDALVRSVRELEVDGSICNVIENGADVTLSISMPHEYDTRFVQIDFEFINLLDGAWCIANIVPDDVKISMVSSEGGEDSSLFRHHMQQRAQSMILGESISASTADPILLRRICNEMNRMFHMV</sequence>
<reference evidence="3 4" key="1">
    <citation type="submission" date="2024-10" db="EMBL/GenBank/DDBJ databases">
        <title>Updated reference genomes for cyclostephanoid diatoms.</title>
        <authorList>
            <person name="Roberts W.R."/>
            <person name="Alverson A.J."/>
        </authorList>
    </citation>
    <scope>NUCLEOTIDE SEQUENCE [LARGE SCALE GENOMIC DNA]</scope>
    <source>
        <strain evidence="3 4">AJA276-08</strain>
    </source>
</reference>
<evidence type="ECO:0000256" key="1">
    <source>
        <dbReference type="SAM" id="Coils"/>
    </source>
</evidence>
<feature type="compositionally biased region" description="Polar residues" evidence="2">
    <location>
        <begin position="415"/>
        <end position="431"/>
    </location>
</feature>
<feature type="compositionally biased region" description="Low complexity" evidence="2">
    <location>
        <begin position="436"/>
        <end position="448"/>
    </location>
</feature>
<evidence type="ECO:0000313" key="3">
    <source>
        <dbReference type="EMBL" id="KAL3777155.1"/>
    </source>
</evidence>
<feature type="region of interest" description="Disordered" evidence="2">
    <location>
        <begin position="1"/>
        <end position="26"/>
    </location>
</feature>